<gene>
    <name evidence="2" type="ORF">POCTA_138.1.T1290199</name>
</gene>
<feature type="region of interest" description="Disordered" evidence="1">
    <location>
        <begin position="116"/>
        <end position="135"/>
    </location>
</feature>
<reference evidence="2" key="1">
    <citation type="submission" date="2021-01" db="EMBL/GenBank/DDBJ databases">
        <authorList>
            <consortium name="Genoscope - CEA"/>
            <person name="William W."/>
        </authorList>
    </citation>
    <scope>NUCLEOTIDE SEQUENCE</scope>
</reference>
<dbReference type="EMBL" id="CAJJDP010000129">
    <property type="protein sequence ID" value="CAD8203404.1"/>
    <property type="molecule type" value="Genomic_DNA"/>
</dbReference>
<evidence type="ECO:0000313" key="2">
    <source>
        <dbReference type="EMBL" id="CAD8203404.1"/>
    </source>
</evidence>
<evidence type="ECO:0000256" key="1">
    <source>
        <dbReference type="SAM" id="MobiDB-lite"/>
    </source>
</evidence>
<name>A0A8S1XSN0_PAROT</name>
<protein>
    <submittedName>
        <fullName evidence="2">Uncharacterized protein</fullName>
    </submittedName>
</protein>
<accession>A0A8S1XSN0</accession>
<keyword evidence="3" id="KW-1185">Reference proteome</keyword>
<comment type="caution">
    <text evidence="2">The sequence shown here is derived from an EMBL/GenBank/DDBJ whole genome shotgun (WGS) entry which is preliminary data.</text>
</comment>
<dbReference type="AlphaFoldDB" id="A0A8S1XSN0"/>
<organism evidence="2 3">
    <name type="scientific">Paramecium octaurelia</name>
    <dbReference type="NCBI Taxonomy" id="43137"/>
    <lineage>
        <taxon>Eukaryota</taxon>
        <taxon>Sar</taxon>
        <taxon>Alveolata</taxon>
        <taxon>Ciliophora</taxon>
        <taxon>Intramacronucleata</taxon>
        <taxon>Oligohymenophorea</taxon>
        <taxon>Peniculida</taxon>
        <taxon>Parameciidae</taxon>
        <taxon>Paramecium</taxon>
    </lineage>
</organism>
<proteinExistence type="predicted"/>
<dbReference type="Proteomes" id="UP000683925">
    <property type="component" value="Unassembled WGS sequence"/>
</dbReference>
<sequence length="135" mass="16050">MIQFLLQTPKLRTSLFIYLRKQVDYGAQNQIKQNLEYFFLDNKSPEIYRVLNPDELQISWNQSIRQSFNIQLDQQIKGRINHISNQLKWICSKMDLKTSKNDIIKLQRKSLKMITRKTKSTHQNSQVQPGSLKPK</sequence>
<evidence type="ECO:0000313" key="3">
    <source>
        <dbReference type="Proteomes" id="UP000683925"/>
    </source>
</evidence>